<sequence>MAESLSEVGKAALQASAGGNFFFIITTDNVEVAKELCDTAVKITKELRGTAVEITKELSRTAVTLGTIYAFYKLAIPAVDAVIDKVFGGSERDDQEVREIKPGSLHVLLRCFTDERFLEVLADYKSGGIKERLQKELSLVGIEVKGLKVEIENMEEVEKIIAAIHKRKSMLTTVSTPRKRNRVAKKHILEHRETLIDAAGNAKAEVKHEDSHFPKSLPNMSKAISHGGFIEAPMHKLDNPTPLPSTVDGQNK</sequence>
<feature type="non-terminal residue" evidence="1">
    <location>
        <position position="252"/>
    </location>
</feature>
<dbReference type="AlphaFoldDB" id="A0A6S7LT70"/>
<protein>
    <submittedName>
        <fullName evidence="1">Uncharacterized protein</fullName>
    </submittedName>
</protein>
<accession>A0A6S7LT70</accession>
<dbReference type="OrthoDB" id="6007857at2759"/>
<evidence type="ECO:0000313" key="2">
    <source>
        <dbReference type="Proteomes" id="UP001152795"/>
    </source>
</evidence>
<evidence type="ECO:0000313" key="1">
    <source>
        <dbReference type="EMBL" id="CAB4043133.1"/>
    </source>
</evidence>
<name>A0A6S7LT70_PARCT</name>
<comment type="caution">
    <text evidence="1">The sequence shown here is derived from an EMBL/GenBank/DDBJ whole genome shotgun (WGS) entry which is preliminary data.</text>
</comment>
<organism evidence="1 2">
    <name type="scientific">Paramuricea clavata</name>
    <name type="common">Red gorgonian</name>
    <name type="synonym">Violescent sea-whip</name>
    <dbReference type="NCBI Taxonomy" id="317549"/>
    <lineage>
        <taxon>Eukaryota</taxon>
        <taxon>Metazoa</taxon>
        <taxon>Cnidaria</taxon>
        <taxon>Anthozoa</taxon>
        <taxon>Octocorallia</taxon>
        <taxon>Malacalcyonacea</taxon>
        <taxon>Plexauridae</taxon>
        <taxon>Paramuricea</taxon>
    </lineage>
</organism>
<gene>
    <name evidence="1" type="ORF">PACLA_8A007108</name>
</gene>
<dbReference type="EMBL" id="CACRXK020031577">
    <property type="protein sequence ID" value="CAB4043133.1"/>
    <property type="molecule type" value="Genomic_DNA"/>
</dbReference>
<proteinExistence type="predicted"/>
<reference evidence="1" key="1">
    <citation type="submission" date="2020-04" db="EMBL/GenBank/DDBJ databases">
        <authorList>
            <person name="Alioto T."/>
            <person name="Alioto T."/>
            <person name="Gomez Garrido J."/>
        </authorList>
    </citation>
    <scope>NUCLEOTIDE SEQUENCE</scope>
    <source>
        <strain evidence="1">A484AB</strain>
    </source>
</reference>
<dbReference type="Proteomes" id="UP001152795">
    <property type="component" value="Unassembled WGS sequence"/>
</dbReference>
<keyword evidence="2" id="KW-1185">Reference proteome</keyword>